<evidence type="ECO:0000256" key="1">
    <source>
        <dbReference type="SAM" id="Phobius"/>
    </source>
</evidence>
<name>C0BZK9_9FIRM</name>
<keyword evidence="3" id="KW-1185">Reference proteome</keyword>
<feature type="transmembrane region" description="Helical" evidence="1">
    <location>
        <begin position="12"/>
        <end position="30"/>
    </location>
</feature>
<dbReference type="AlphaFoldDB" id="C0BZK9"/>
<dbReference type="EMBL" id="ABYI02000019">
    <property type="protein sequence ID" value="EEG74587.1"/>
    <property type="molecule type" value="Genomic_DNA"/>
</dbReference>
<dbReference type="Proteomes" id="UP000004893">
    <property type="component" value="Unassembled WGS sequence"/>
</dbReference>
<proteinExistence type="predicted"/>
<gene>
    <name evidence="2" type="ORF">CLOHYLEM_05250</name>
</gene>
<keyword evidence="1" id="KW-1133">Transmembrane helix</keyword>
<comment type="caution">
    <text evidence="2">The sequence shown here is derived from an EMBL/GenBank/DDBJ whole genome shotgun (WGS) entry which is preliminary data.</text>
</comment>
<organism evidence="2 3">
    <name type="scientific">[Clostridium] hylemonae DSM 15053</name>
    <dbReference type="NCBI Taxonomy" id="553973"/>
    <lineage>
        <taxon>Bacteria</taxon>
        <taxon>Bacillati</taxon>
        <taxon>Bacillota</taxon>
        <taxon>Clostridia</taxon>
        <taxon>Lachnospirales</taxon>
        <taxon>Lachnospiraceae</taxon>
    </lineage>
</organism>
<protein>
    <submittedName>
        <fullName evidence="2">Uncharacterized protein</fullName>
    </submittedName>
</protein>
<reference evidence="2" key="1">
    <citation type="submission" date="2009-02" db="EMBL/GenBank/DDBJ databases">
        <authorList>
            <person name="Fulton L."/>
            <person name="Clifton S."/>
            <person name="Fulton B."/>
            <person name="Xu J."/>
            <person name="Minx P."/>
            <person name="Pepin K.H."/>
            <person name="Johnson M."/>
            <person name="Bhonagiri V."/>
            <person name="Nash W.E."/>
            <person name="Mardis E.R."/>
            <person name="Wilson R.K."/>
        </authorList>
    </citation>
    <scope>NUCLEOTIDE SEQUENCE [LARGE SCALE GENOMIC DNA]</scope>
    <source>
        <strain evidence="2">DSM 15053</strain>
    </source>
</reference>
<evidence type="ECO:0000313" key="3">
    <source>
        <dbReference type="Proteomes" id="UP000004893"/>
    </source>
</evidence>
<accession>C0BZK9</accession>
<evidence type="ECO:0000313" key="2">
    <source>
        <dbReference type="EMBL" id="EEG74587.1"/>
    </source>
</evidence>
<dbReference type="HOGENOM" id="CLU_3249511_0_0_9"/>
<sequence>MHIHQIYYRQFIYFVNSLLLFLSMSFYFATKRLQYACKVKRS</sequence>
<keyword evidence="1" id="KW-0812">Transmembrane</keyword>
<reference evidence="2" key="2">
    <citation type="submission" date="2013-06" db="EMBL/GenBank/DDBJ databases">
        <title>Draft genome sequence of Clostridium hylemonae (DSM 15053).</title>
        <authorList>
            <person name="Sudarsanam P."/>
            <person name="Ley R."/>
            <person name="Guruge J."/>
            <person name="Turnbaugh P.J."/>
            <person name="Mahowald M."/>
            <person name="Liep D."/>
            <person name="Gordon J."/>
        </authorList>
    </citation>
    <scope>NUCLEOTIDE SEQUENCE</scope>
    <source>
        <strain evidence="2">DSM 15053</strain>
    </source>
</reference>
<keyword evidence="1" id="KW-0472">Membrane</keyword>